<sequence length="324" mass="38119">MLNKHIITYYSCKEFCVGMRRNVVYINNGPNSEFQEYFKIKVNFLVRLLLNFEILTRLFRLGCSKVIPIEGGFFLVFSKCCYIIKDKKLHFKSSLVGSRPLTWAYDGKNIYYGEYTSNPERRPISIYMLCLKEYKWNVINTICGIRHIHGIHYDKYLHCFWVTTGDSDSESFIFKSKDLINMEVFLSGDQQARVVDLVIDKEFIYFGSDTPNESNFIYSLEKNTGKVKKLFEVGSSVFFGYKTPNDIYFSTVIEPSDYNKTMVSEIWSVKQRKVVYSSRKDLFSMRFFQYGQFIFPISDGSSDYLIFTPFALKCKYRTKIIKED</sequence>
<protein>
    <submittedName>
        <fullName evidence="1">Uncharacterized protein</fullName>
    </submittedName>
</protein>
<dbReference type="SUPFAM" id="SSF50969">
    <property type="entry name" value="YVTN repeat-like/Quinoprotein amine dehydrogenase"/>
    <property type="match status" value="1"/>
</dbReference>
<organism evidence="1">
    <name type="scientific">Vibrio parahaemolyticus</name>
    <dbReference type="NCBI Taxonomy" id="670"/>
    <lineage>
        <taxon>Bacteria</taxon>
        <taxon>Pseudomonadati</taxon>
        <taxon>Pseudomonadota</taxon>
        <taxon>Gammaproteobacteria</taxon>
        <taxon>Vibrionales</taxon>
        <taxon>Vibrionaceae</taxon>
        <taxon>Vibrio</taxon>
    </lineage>
</organism>
<dbReference type="AlphaFoldDB" id="A0A7M1W744"/>
<name>A0A7M1W744_VIBPH</name>
<accession>A0A7M1W744</accession>
<reference evidence="1" key="1">
    <citation type="submission" date="2020-08" db="EMBL/GenBank/DDBJ databases">
        <title>Genetic structure, function and evolution of capsule biosynthesis loci in Vibrio parahaemolyticus.</title>
        <authorList>
            <person name="Li L."/>
            <person name="Bian S."/>
        </authorList>
    </citation>
    <scope>NUCLEOTIDE SEQUENCE</scope>
    <source>
        <strain evidence="1">VP313</strain>
    </source>
</reference>
<dbReference type="RefSeq" id="WP_371849055.1">
    <property type="nucleotide sequence ID" value="NZ_JAMXOJ010000002.1"/>
</dbReference>
<evidence type="ECO:0000313" key="1">
    <source>
        <dbReference type="EMBL" id="QOS22728.1"/>
    </source>
</evidence>
<dbReference type="EMBL" id="MT898222">
    <property type="protein sequence ID" value="QOS22728.1"/>
    <property type="molecule type" value="Genomic_DNA"/>
</dbReference>
<proteinExistence type="predicted"/>
<dbReference type="InterPro" id="IPR011044">
    <property type="entry name" value="Quino_amine_DH_bsu"/>
</dbReference>
<gene>
    <name evidence="1" type="ORF">VP313_00017</name>
</gene>